<dbReference type="Gene3D" id="3.40.50.300">
    <property type="entry name" value="P-loop containing nucleotide triphosphate hydrolases"/>
    <property type="match status" value="1"/>
</dbReference>
<dbReference type="Pfam" id="PF13304">
    <property type="entry name" value="AAA_21"/>
    <property type="match status" value="1"/>
</dbReference>
<sequence length="226" mass="25477">MNEVMAEEGWSDFHYSLTFEELSMFHTDHSALPLSLLSDGVRAMITLVADLALRCSRLNGHLKEQASLKTTGIVLIDEVDLHLHPAWQQRVVASLRKAFPNIQFIISTHSPQVLSTVKRECIRMVFQDADENWQAACPPQEVKGVESAIALNDIMGVNPIPPVDEARWVAEYTAKIESGVHEDHNGLALRKKLLDFYGAQHQVILDADRLIRFQTFKLQKHSNTKG</sequence>
<proteinExistence type="predicted"/>
<dbReference type="PANTHER" id="PTHR43581:SF2">
    <property type="entry name" value="EXCINUCLEASE ATPASE SUBUNIT"/>
    <property type="match status" value="1"/>
</dbReference>
<keyword evidence="2" id="KW-0547">Nucleotide-binding</keyword>
<dbReference type="PANTHER" id="PTHR43581">
    <property type="entry name" value="ATP/GTP PHOSPHATASE"/>
    <property type="match status" value="1"/>
</dbReference>
<evidence type="ECO:0000313" key="2">
    <source>
        <dbReference type="EMBL" id="SOS33461.1"/>
    </source>
</evidence>
<protein>
    <submittedName>
        <fullName evidence="2">ATP-binding protein</fullName>
    </submittedName>
</protein>
<dbReference type="InterPro" id="IPR003959">
    <property type="entry name" value="ATPase_AAA_core"/>
</dbReference>
<accession>A0A2K4WC39</accession>
<dbReference type="GO" id="GO:0005524">
    <property type="term" value="F:ATP binding"/>
    <property type="evidence" value="ECO:0007669"/>
    <property type="project" value="UniProtKB-KW"/>
</dbReference>
<reference evidence="2 3" key="1">
    <citation type="submission" date="2017-11" db="EMBL/GenBank/DDBJ databases">
        <authorList>
            <person name="Han C.G."/>
        </authorList>
    </citation>
    <scope>NUCLEOTIDE SEQUENCE [LARGE SCALE GENOMIC DNA]</scope>
    <source>
        <strain evidence="2">CFBP6411</strain>
    </source>
</reference>
<dbReference type="InterPro" id="IPR027417">
    <property type="entry name" value="P-loop_NTPase"/>
</dbReference>
<evidence type="ECO:0000313" key="3">
    <source>
        <dbReference type="Proteomes" id="UP000238093"/>
    </source>
</evidence>
<name>A0A2K4WC39_9PSED</name>
<organism evidence="2 3">
    <name type="scientific">Pseudomonas syringae group genomosp. 3</name>
    <dbReference type="NCBI Taxonomy" id="251701"/>
    <lineage>
        <taxon>Bacteria</taxon>
        <taxon>Pseudomonadati</taxon>
        <taxon>Pseudomonadota</taxon>
        <taxon>Gammaproteobacteria</taxon>
        <taxon>Pseudomonadales</taxon>
        <taxon>Pseudomonadaceae</taxon>
        <taxon>Pseudomonas</taxon>
    </lineage>
</organism>
<keyword evidence="2" id="KW-0067">ATP-binding</keyword>
<dbReference type="SUPFAM" id="SSF52540">
    <property type="entry name" value="P-loop containing nucleoside triphosphate hydrolases"/>
    <property type="match status" value="1"/>
</dbReference>
<evidence type="ECO:0000259" key="1">
    <source>
        <dbReference type="Pfam" id="PF13304"/>
    </source>
</evidence>
<dbReference type="GO" id="GO:0016887">
    <property type="term" value="F:ATP hydrolysis activity"/>
    <property type="evidence" value="ECO:0007669"/>
    <property type="project" value="InterPro"/>
</dbReference>
<dbReference type="InterPro" id="IPR051396">
    <property type="entry name" value="Bact_Antivir_Def_Nuclease"/>
</dbReference>
<feature type="domain" description="ATPase AAA-type core" evidence="1">
    <location>
        <begin position="31"/>
        <end position="115"/>
    </location>
</feature>
<dbReference type="RefSeq" id="WP_231994457.1">
    <property type="nucleotide sequence ID" value="NZ_LT963408.1"/>
</dbReference>
<gene>
    <name evidence="2" type="ORF">CFBP6411_02101</name>
</gene>
<dbReference type="EMBL" id="LT963408">
    <property type="protein sequence ID" value="SOS33461.1"/>
    <property type="molecule type" value="Genomic_DNA"/>
</dbReference>
<dbReference type="AlphaFoldDB" id="A0A2K4WC39"/>
<dbReference type="Proteomes" id="UP000238093">
    <property type="component" value="Chromosome I"/>
</dbReference>